<feature type="compositionally biased region" description="Polar residues" evidence="2">
    <location>
        <begin position="1"/>
        <end position="13"/>
    </location>
</feature>
<protein>
    <submittedName>
        <fullName evidence="3">Uncharacterized protein</fullName>
    </submittedName>
</protein>
<feature type="region of interest" description="Disordered" evidence="2">
    <location>
        <begin position="73"/>
        <end position="198"/>
    </location>
</feature>
<feature type="compositionally biased region" description="Low complexity" evidence="2">
    <location>
        <begin position="166"/>
        <end position="185"/>
    </location>
</feature>
<reference evidence="3" key="1">
    <citation type="submission" date="2020-11" db="EMBL/GenBank/DDBJ databases">
        <authorList>
            <person name="Tran Van P."/>
        </authorList>
    </citation>
    <scope>NUCLEOTIDE SEQUENCE</scope>
</reference>
<feature type="compositionally biased region" description="Gly residues" evidence="2">
    <location>
        <begin position="129"/>
        <end position="139"/>
    </location>
</feature>
<feature type="region of interest" description="Disordered" evidence="2">
    <location>
        <begin position="1"/>
        <end position="27"/>
    </location>
</feature>
<dbReference type="Proteomes" id="UP000678499">
    <property type="component" value="Unassembled WGS sequence"/>
</dbReference>
<feature type="coiled-coil region" evidence="1">
    <location>
        <begin position="351"/>
        <end position="392"/>
    </location>
</feature>
<name>A0A7R9BKZ6_9CRUS</name>
<evidence type="ECO:0000313" key="3">
    <source>
        <dbReference type="EMBL" id="CAD7276163.1"/>
    </source>
</evidence>
<dbReference type="AlphaFoldDB" id="A0A7R9BKZ6"/>
<gene>
    <name evidence="3" type="ORF">NMOB1V02_LOCUS3939</name>
</gene>
<evidence type="ECO:0000256" key="1">
    <source>
        <dbReference type="SAM" id="Coils"/>
    </source>
</evidence>
<organism evidence="3">
    <name type="scientific">Notodromas monacha</name>
    <dbReference type="NCBI Taxonomy" id="399045"/>
    <lineage>
        <taxon>Eukaryota</taxon>
        <taxon>Metazoa</taxon>
        <taxon>Ecdysozoa</taxon>
        <taxon>Arthropoda</taxon>
        <taxon>Crustacea</taxon>
        <taxon>Oligostraca</taxon>
        <taxon>Ostracoda</taxon>
        <taxon>Podocopa</taxon>
        <taxon>Podocopida</taxon>
        <taxon>Cypridocopina</taxon>
        <taxon>Cypridoidea</taxon>
        <taxon>Cyprididae</taxon>
        <taxon>Notodromas</taxon>
    </lineage>
</organism>
<sequence length="677" mass="74182">MHQPSDEQGNNRAFNRGTPLIDAGHQHCRDSHVAANKYRAIRQQLAPAEKAQHAALNSIAGTQAKFHHAARNNQPIDAPTPLRASPQLGNSRPFAAPPPLSQAPGNNHQSTGNSDTRSGNCTPPLQGGRPRGGGGGGGEAGERPHTSPNPADVSIHCLRPQPCSRPTTRPCPKPTTTLPPNNNNNNHDDDNDSSAGEARGLDAAVPSEVLIRPLIAMPPAQLAAIGAFRHKVDYTRQELQQFLDITTPLNTYLQDMRQMLSQAGVYHRFVTDRIHKDIEEFKQLHKELRSAIDGVDAKRVRKRAIQAEMKRLRKSARILTKQDHEKAEERLKCIDQDSLQIWQEIKSVDTKAQLQEMLEKLKKKMEGLSLAVELAQTELAAMETNENQAIKRLCSNNPEVTTDIKALKSTPATFSTTTIEPQTPSSTETLFASGFSSISSPHHRPSGGGTNIPLIQFSTSTPTLQHQQQPISRPTAPPFPFLAPPPSMLGRINRPAIPRPFGPLKPPTLSATIPAPSPPAGTIDAHGYHRVVLEIKDTADDEKRRPVVRPWSPMTIQAVGSSSTTVETCSKEPSAVLTIEKCTPTRDEANHFDAFELVDYDDDGRPNCRTLFEEAEILSDADILDYTTTESQSNLEIVVVQETDTDGETVLRVTTPREETQDIIDALFDSSMSPDVE</sequence>
<keyword evidence="1" id="KW-0175">Coiled coil</keyword>
<accession>A0A7R9BKZ6</accession>
<dbReference type="EMBL" id="CAJPEX010000565">
    <property type="protein sequence ID" value="CAG0916315.1"/>
    <property type="molecule type" value="Genomic_DNA"/>
</dbReference>
<proteinExistence type="predicted"/>
<keyword evidence="4" id="KW-1185">Reference proteome</keyword>
<dbReference type="EMBL" id="OA882602">
    <property type="protein sequence ID" value="CAD7276163.1"/>
    <property type="molecule type" value="Genomic_DNA"/>
</dbReference>
<evidence type="ECO:0000256" key="2">
    <source>
        <dbReference type="SAM" id="MobiDB-lite"/>
    </source>
</evidence>
<feature type="compositionally biased region" description="Polar residues" evidence="2">
    <location>
        <begin position="103"/>
        <end position="123"/>
    </location>
</feature>
<evidence type="ECO:0000313" key="4">
    <source>
        <dbReference type="Proteomes" id="UP000678499"/>
    </source>
</evidence>